<evidence type="ECO:0000313" key="8">
    <source>
        <dbReference type="WBParaSite" id="nOo.2.0.1.t08471-RA"/>
    </source>
</evidence>
<protein>
    <submittedName>
        <fullName evidence="8">EIF-3c_N domain-containing protein</fullName>
    </submittedName>
</protein>
<dbReference type="PANTHER" id="PTHR13937:SF0">
    <property type="entry name" value="EUKARYOTIC TRANSLATION INITIATION FACTOR 3 SUBUNIT C-RELATED"/>
    <property type="match status" value="1"/>
</dbReference>
<evidence type="ECO:0000256" key="4">
    <source>
        <dbReference type="SAM" id="MobiDB-lite"/>
    </source>
</evidence>
<dbReference type="GO" id="GO:0005852">
    <property type="term" value="C:eukaryotic translation initiation factor 3 complex"/>
    <property type="evidence" value="ECO:0007669"/>
    <property type="project" value="InterPro"/>
</dbReference>
<evidence type="ECO:0000256" key="2">
    <source>
        <dbReference type="ARBA" id="ARBA00022540"/>
    </source>
</evidence>
<keyword evidence="2" id="KW-0396">Initiation factor</keyword>
<organism evidence="8">
    <name type="scientific">Onchocerca ochengi</name>
    <name type="common">Filarial nematode worm</name>
    <dbReference type="NCBI Taxonomy" id="42157"/>
    <lineage>
        <taxon>Eukaryota</taxon>
        <taxon>Metazoa</taxon>
        <taxon>Ecdysozoa</taxon>
        <taxon>Nematoda</taxon>
        <taxon>Chromadorea</taxon>
        <taxon>Rhabditida</taxon>
        <taxon>Spirurina</taxon>
        <taxon>Spiruromorpha</taxon>
        <taxon>Filarioidea</taxon>
        <taxon>Onchocercidae</taxon>
        <taxon>Onchocerca</taxon>
    </lineage>
</organism>
<feature type="region of interest" description="Disordered" evidence="4">
    <location>
        <begin position="1"/>
        <end position="50"/>
    </location>
</feature>
<evidence type="ECO:0000313" key="6">
    <source>
        <dbReference type="EMBL" id="VDK89395.1"/>
    </source>
</evidence>
<gene>
    <name evidence="6" type="ORF">NOO_LOCUS8471</name>
</gene>
<feature type="region of interest" description="Disordered" evidence="4">
    <location>
        <begin position="243"/>
        <end position="276"/>
    </location>
</feature>
<reference evidence="8" key="1">
    <citation type="submission" date="2016-06" db="UniProtKB">
        <authorList>
            <consortium name="WormBaseParasite"/>
        </authorList>
    </citation>
    <scope>IDENTIFICATION</scope>
</reference>
<dbReference type="EMBL" id="UYRW01003557">
    <property type="protein sequence ID" value="VDK89395.1"/>
    <property type="molecule type" value="Genomic_DNA"/>
</dbReference>
<feature type="region of interest" description="Disordered" evidence="4">
    <location>
        <begin position="163"/>
        <end position="225"/>
    </location>
</feature>
<evidence type="ECO:0000256" key="1">
    <source>
        <dbReference type="ARBA" id="ARBA00022490"/>
    </source>
</evidence>
<dbReference type="WBParaSite" id="nOo.2.0.1.t08471-RA">
    <property type="protein sequence ID" value="nOo.2.0.1.t08471-RA"/>
    <property type="gene ID" value="nOo.2.0.1.g08471"/>
</dbReference>
<dbReference type="GO" id="GO:0003743">
    <property type="term" value="F:translation initiation factor activity"/>
    <property type="evidence" value="ECO:0007669"/>
    <property type="project" value="UniProtKB-KW"/>
</dbReference>
<proteinExistence type="predicted"/>
<dbReference type="InterPro" id="IPR008905">
    <property type="entry name" value="EIF3C_N_dom"/>
</dbReference>
<feature type="compositionally biased region" description="Acidic residues" evidence="4">
    <location>
        <begin position="176"/>
        <end position="192"/>
    </location>
</feature>
<dbReference type="Proteomes" id="UP000271087">
    <property type="component" value="Unassembled WGS sequence"/>
</dbReference>
<accession>A0A182EK36</accession>
<dbReference type="GO" id="GO:0003723">
    <property type="term" value="F:RNA binding"/>
    <property type="evidence" value="ECO:0007669"/>
    <property type="project" value="InterPro"/>
</dbReference>
<dbReference type="InterPro" id="IPR027516">
    <property type="entry name" value="EIF3C"/>
</dbReference>
<dbReference type="OrthoDB" id="29647at2759"/>
<dbReference type="STRING" id="42157.A0A182EK36"/>
<evidence type="ECO:0000313" key="7">
    <source>
        <dbReference type="Proteomes" id="UP000271087"/>
    </source>
</evidence>
<keyword evidence="3" id="KW-0648">Protein biosynthesis</keyword>
<feature type="compositionally biased region" description="Basic and acidic residues" evidence="4">
    <location>
        <begin position="193"/>
        <end position="205"/>
    </location>
</feature>
<reference evidence="6 7" key="2">
    <citation type="submission" date="2018-08" db="EMBL/GenBank/DDBJ databases">
        <authorList>
            <person name="Laetsch R D."/>
            <person name="Stevens L."/>
            <person name="Kumar S."/>
            <person name="Blaxter L. M."/>
        </authorList>
    </citation>
    <scope>NUCLEOTIDE SEQUENCE [LARGE SCALE GENOMIC DNA]</scope>
</reference>
<feature type="compositionally biased region" description="Basic and acidic residues" evidence="4">
    <location>
        <begin position="243"/>
        <end position="274"/>
    </location>
</feature>
<evidence type="ECO:0000256" key="3">
    <source>
        <dbReference type="ARBA" id="ARBA00022917"/>
    </source>
</evidence>
<keyword evidence="7" id="KW-1185">Reference proteome</keyword>
<dbReference type="GO" id="GO:0031369">
    <property type="term" value="F:translation initiation factor binding"/>
    <property type="evidence" value="ECO:0007669"/>
    <property type="project" value="InterPro"/>
</dbReference>
<dbReference type="PANTHER" id="PTHR13937">
    <property type="entry name" value="EUKARYOTIC TRANSLATION INITATION FACTOR 3, SUBUNIT 8 EIF3S8 -RELATED"/>
    <property type="match status" value="1"/>
</dbReference>
<name>A0A182EK36_ONCOC</name>
<dbReference type="Pfam" id="PF05470">
    <property type="entry name" value="eIF-3c_N"/>
    <property type="match status" value="1"/>
</dbReference>
<feature type="domain" description="Eukaryotic translation initiation factor 3 subunit C N-terminal" evidence="5">
    <location>
        <begin position="40"/>
        <end position="571"/>
    </location>
</feature>
<sequence length="571" mass="66334">MSKFFKGAVSSSDSSGSESSDDEPYVPIKRPQATFAYPSDSDDEGQKRVVKAQKDRKFEELKDLIKQAKNSRNIKDMSKLLSTFEELCKVFEKTKVVLTRQNMSTPRFYVRILVELEDFVNEQWDDKEARKTMSKANSKGLTALRQKIRKYNKDMEMEVNAYRAEPDPVGYSSADNQDEEDEQEEVENEEEEEKNKPYSDLRDSDEWSSDSNASSDSDSDLDLEGKQMEDLRKFFLKKEFKEGGEAEGKEKRQAERAQKQKEQKEREAKEKIEENENDDTWVAVPTKEEKMRQLFDAKTEINHEVVINKLQEVIAARGRKSTNPKHYVRSLQELFRIADEHKLGTGVLVKILFSIISALFELNSRISDCMDYSSWCKTLGATNSLIDILNEYPDVVLSIGINEDDENIQDATKPYTIHGSVLMSVHRLDTELTKILQNADCHSTDYIEKLKGEKDLCALINKLMDYVNARLDKDIFLEEEICKLYMLRIEHLYYKYEIEDSLEQGQESSIAVMERLCKEVYVRDDTKRLRQRAMLCQIYHLALHDKWHQARDLMLMSHLQAIVDHSDVSTQ</sequence>
<evidence type="ECO:0000259" key="5">
    <source>
        <dbReference type="Pfam" id="PF05470"/>
    </source>
</evidence>
<keyword evidence="1" id="KW-0963">Cytoplasm</keyword>
<dbReference type="AlphaFoldDB" id="A0A182EK36"/>